<protein>
    <recommendedName>
        <fullName evidence="3">BTB domain-containing protein</fullName>
    </recommendedName>
</protein>
<evidence type="ECO:0008006" key="3">
    <source>
        <dbReference type="Google" id="ProtNLM"/>
    </source>
</evidence>
<reference evidence="1" key="1">
    <citation type="submission" date="2023-06" db="EMBL/GenBank/DDBJ databases">
        <title>Genome-scale phylogeny and comparative genomics of the fungal order Sordariales.</title>
        <authorList>
            <consortium name="Lawrence Berkeley National Laboratory"/>
            <person name="Hensen N."/>
            <person name="Bonometti L."/>
            <person name="Westerberg I."/>
            <person name="Brannstrom I.O."/>
            <person name="Guillou S."/>
            <person name="Cros-Aarteil S."/>
            <person name="Calhoun S."/>
            <person name="Haridas S."/>
            <person name="Kuo A."/>
            <person name="Mondo S."/>
            <person name="Pangilinan J."/>
            <person name="Riley R."/>
            <person name="Labutti K."/>
            <person name="Andreopoulos B."/>
            <person name="Lipzen A."/>
            <person name="Chen C."/>
            <person name="Yanf M."/>
            <person name="Daum C."/>
            <person name="Ng V."/>
            <person name="Clum A."/>
            <person name="Steindorff A."/>
            <person name="Ohm R."/>
            <person name="Martin F."/>
            <person name="Silar P."/>
            <person name="Natvig D."/>
            <person name="Lalanne C."/>
            <person name="Gautier V."/>
            <person name="Ament-Velasquez S.L."/>
            <person name="Kruys A."/>
            <person name="Hutchinson M.I."/>
            <person name="Powell A.J."/>
            <person name="Barry K."/>
            <person name="Miller A.N."/>
            <person name="Grigoriev I.V."/>
            <person name="Debuchy R."/>
            <person name="Gladieux P."/>
            <person name="Thoren M.H."/>
            <person name="Johannesson H."/>
        </authorList>
    </citation>
    <scope>NUCLEOTIDE SEQUENCE</scope>
    <source>
        <strain evidence="1">SMH4607-1</strain>
    </source>
</reference>
<dbReference type="Proteomes" id="UP001172102">
    <property type="component" value="Unassembled WGS sequence"/>
</dbReference>
<dbReference type="AlphaFoldDB" id="A0AA40ANN9"/>
<proteinExistence type="predicted"/>
<dbReference type="EMBL" id="JAUKUA010000003">
    <property type="protein sequence ID" value="KAK0719188.1"/>
    <property type="molecule type" value="Genomic_DNA"/>
</dbReference>
<sequence length="315" mass="35670">MSFNFGTFSNPSDTILTLNSPNTAFAAWDDPQDTTSNIAPVTFRVVSQNLIQTSRVFKATLTGRWKEGLLTEDGGNDLEAEGWDSEAMRIVLSAIHHRTRDIPRRVTLVMLCKITVLVEYYELHDIMYFFLDLWIHSLQDPLLKAYGKDLILWICITSIFTSTNIQRIVTNVAISHCPGEFRILDLPIPELVANHINTRREAALRQFIASLNDIKSKLLDDTTGCSFECRSIHLGALVKYMYDERLLDGVTEPPFEDRSVADTVKRMRKMPSPSKDWHMQTSTYGSCELSLSSLTEAALRSSDAIQDLELDDVDD</sequence>
<accession>A0AA40ANN9</accession>
<comment type="caution">
    <text evidence="1">The sequence shown here is derived from an EMBL/GenBank/DDBJ whole genome shotgun (WGS) entry which is preliminary data.</text>
</comment>
<name>A0AA40ANN9_9PEZI</name>
<evidence type="ECO:0000313" key="1">
    <source>
        <dbReference type="EMBL" id="KAK0719188.1"/>
    </source>
</evidence>
<evidence type="ECO:0000313" key="2">
    <source>
        <dbReference type="Proteomes" id="UP001172102"/>
    </source>
</evidence>
<keyword evidence="2" id="KW-1185">Reference proteome</keyword>
<gene>
    <name evidence="1" type="ORF">B0H67DRAFT_532801</name>
</gene>
<organism evidence="1 2">
    <name type="scientific">Lasiosphaeris hirsuta</name>
    <dbReference type="NCBI Taxonomy" id="260670"/>
    <lineage>
        <taxon>Eukaryota</taxon>
        <taxon>Fungi</taxon>
        <taxon>Dikarya</taxon>
        <taxon>Ascomycota</taxon>
        <taxon>Pezizomycotina</taxon>
        <taxon>Sordariomycetes</taxon>
        <taxon>Sordariomycetidae</taxon>
        <taxon>Sordariales</taxon>
        <taxon>Lasiosphaeriaceae</taxon>
        <taxon>Lasiosphaeris</taxon>
    </lineage>
</organism>